<name>A0A9D2LYR9_9FIRM</name>
<dbReference type="InterPro" id="IPR017438">
    <property type="entry name" value="ATP-NAD_kinase_N"/>
</dbReference>
<keyword evidence="3" id="KW-0808">Transferase</keyword>
<sequence>MEVWIMVNNRAGRQHARENGEQVRRVFALGGAHARVAYTDTVEEGAAFLQQAMEAQPDLLVCCGGDGTLSQALNVLQQLDAKLPLGYVPMGTTNDFAASLGLPKEPAKAAEQILHGQPRLLDLGRFGEREFLYVASFGAFTQSSYKAAPQVKAVLGHLAYVLESAKELPFLRACSLQVDTGDALYEGEYLFGAVSNTLSVGGILKLDPQAVHLDDGLLELTLVRMPKNPVELGQAAAMLGRGKYDGDLVLQRTVRRAVLTCGEEFPWSLDGEYVPGAAQIEIEALPQALELVL</sequence>
<evidence type="ECO:0000313" key="10">
    <source>
        <dbReference type="EMBL" id="HJB37842.1"/>
    </source>
</evidence>
<evidence type="ECO:0000313" key="11">
    <source>
        <dbReference type="Proteomes" id="UP000824214"/>
    </source>
</evidence>
<dbReference type="SMART" id="SM00046">
    <property type="entry name" value="DAGKc"/>
    <property type="match status" value="1"/>
</dbReference>
<evidence type="ECO:0000256" key="7">
    <source>
        <dbReference type="ARBA" id="ARBA00023209"/>
    </source>
</evidence>
<dbReference type="InterPro" id="IPR005218">
    <property type="entry name" value="Diacylglycerol/lipid_kinase"/>
</dbReference>
<dbReference type="NCBIfam" id="TIGR00147">
    <property type="entry name" value="YegS/Rv2252/BmrU family lipid kinase"/>
    <property type="match status" value="1"/>
</dbReference>
<keyword evidence="4" id="KW-0547">Nucleotide-binding</keyword>
<keyword evidence="7" id="KW-0444">Lipid biosynthesis</keyword>
<comment type="similarity">
    <text evidence="2">Belongs to the diacylglycerol/lipid kinase family.</text>
</comment>
<keyword evidence="6" id="KW-0067">ATP-binding</keyword>
<gene>
    <name evidence="10" type="ORF">H9942_07225</name>
</gene>
<dbReference type="Gene3D" id="2.60.200.40">
    <property type="match status" value="1"/>
</dbReference>
<keyword evidence="5 10" id="KW-0418">Kinase</keyword>
<reference evidence="10" key="1">
    <citation type="journal article" date="2021" name="PeerJ">
        <title>Extensive microbial diversity within the chicken gut microbiome revealed by metagenomics and culture.</title>
        <authorList>
            <person name="Gilroy R."/>
            <person name="Ravi A."/>
            <person name="Getino M."/>
            <person name="Pursley I."/>
            <person name="Horton D.L."/>
            <person name="Alikhan N.F."/>
            <person name="Baker D."/>
            <person name="Gharbi K."/>
            <person name="Hall N."/>
            <person name="Watson M."/>
            <person name="Adriaenssens E.M."/>
            <person name="Foster-Nyarko E."/>
            <person name="Jarju S."/>
            <person name="Secka A."/>
            <person name="Antonio M."/>
            <person name="Oren A."/>
            <person name="Chaudhuri R.R."/>
            <person name="La Ragione R."/>
            <person name="Hildebrand F."/>
            <person name="Pallen M.J."/>
        </authorList>
    </citation>
    <scope>NUCLEOTIDE SEQUENCE</scope>
    <source>
        <strain evidence="10">ChiBcolR8-3208</strain>
    </source>
</reference>
<keyword evidence="7" id="KW-0594">Phospholipid biosynthesis</keyword>
<reference evidence="10" key="2">
    <citation type="submission" date="2021-04" db="EMBL/GenBank/DDBJ databases">
        <authorList>
            <person name="Gilroy R."/>
        </authorList>
    </citation>
    <scope>NUCLEOTIDE SEQUENCE</scope>
    <source>
        <strain evidence="10">ChiBcolR8-3208</strain>
    </source>
</reference>
<accession>A0A9D2LYR9</accession>
<organism evidence="10 11">
    <name type="scientific">Candidatus Acutalibacter ornithocaccae</name>
    <dbReference type="NCBI Taxonomy" id="2838416"/>
    <lineage>
        <taxon>Bacteria</taxon>
        <taxon>Bacillati</taxon>
        <taxon>Bacillota</taxon>
        <taxon>Clostridia</taxon>
        <taxon>Eubacteriales</taxon>
        <taxon>Acutalibacteraceae</taxon>
        <taxon>Acutalibacter</taxon>
    </lineage>
</organism>
<dbReference type="SUPFAM" id="SSF111331">
    <property type="entry name" value="NAD kinase/diacylglycerol kinase-like"/>
    <property type="match status" value="1"/>
</dbReference>
<dbReference type="InterPro" id="IPR050187">
    <property type="entry name" value="Lipid_Phosphate_FormReg"/>
</dbReference>
<comment type="cofactor">
    <cofactor evidence="1">
        <name>Mg(2+)</name>
        <dbReference type="ChEBI" id="CHEBI:18420"/>
    </cofactor>
</comment>
<evidence type="ECO:0000256" key="4">
    <source>
        <dbReference type="ARBA" id="ARBA00022741"/>
    </source>
</evidence>
<dbReference type="AlphaFoldDB" id="A0A9D2LYR9"/>
<evidence type="ECO:0000256" key="3">
    <source>
        <dbReference type="ARBA" id="ARBA00022679"/>
    </source>
</evidence>
<dbReference type="InterPro" id="IPR045540">
    <property type="entry name" value="YegS/DAGK_C"/>
</dbReference>
<dbReference type="GO" id="GO:0016301">
    <property type="term" value="F:kinase activity"/>
    <property type="evidence" value="ECO:0007669"/>
    <property type="project" value="UniProtKB-KW"/>
</dbReference>
<dbReference type="PROSITE" id="PS50146">
    <property type="entry name" value="DAGK"/>
    <property type="match status" value="1"/>
</dbReference>
<dbReference type="Gene3D" id="3.40.50.10330">
    <property type="entry name" value="Probable inorganic polyphosphate/atp-NAD kinase, domain 1"/>
    <property type="match status" value="1"/>
</dbReference>
<dbReference type="PANTHER" id="PTHR12358">
    <property type="entry name" value="SPHINGOSINE KINASE"/>
    <property type="match status" value="1"/>
</dbReference>
<dbReference type="Pfam" id="PF00781">
    <property type="entry name" value="DAGK_cat"/>
    <property type="match status" value="1"/>
</dbReference>
<evidence type="ECO:0000256" key="5">
    <source>
        <dbReference type="ARBA" id="ARBA00022777"/>
    </source>
</evidence>
<dbReference type="GO" id="GO:0005524">
    <property type="term" value="F:ATP binding"/>
    <property type="evidence" value="ECO:0007669"/>
    <property type="project" value="UniProtKB-KW"/>
</dbReference>
<dbReference type="EMBL" id="DWXZ01000151">
    <property type="protein sequence ID" value="HJB37842.1"/>
    <property type="molecule type" value="Genomic_DNA"/>
</dbReference>
<evidence type="ECO:0000256" key="1">
    <source>
        <dbReference type="ARBA" id="ARBA00001946"/>
    </source>
</evidence>
<dbReference type="GO" id="GO:0008654">
    <property type="term" value="P:phospholipid biosynthetic process"/>
    <property type="evidence" value="ECO:0007669"/>
    <property type="project" value="UniProtKB-KW"/>
</dbReference>
<evidence type="ECO:0000256" key="2">
    <source>
        <dbReference type="ARBA" id="ARBA00005983"/>
    </source>
</evidence>
<evidence type="ECO:0000256" key="6">
    <source>
        <dbReference type="ARBA" id="ARBA00022840"/>
    </source>
</evidence>
<dbReference type="PANTHER" id="PTHR12358:SF54">
    <property type="entry name" value="SPHINGOSINE KINASE RELATED PROTEIN"/>
    <property type="match status" value="1"/>
</dbReference>
<protein>
    <submittedName>
        <fullName evidence="10">Diacylglycerol kinase family lipid kinase</fullName>
    </submittedName>
</protein>
<dbReference type="InterPro" id="IPR016064">
    <property type="entry name" value="NAD/diacylglycerol_kinase_sf"/>
</dbReference>
<dbReference type="Pfam" id="PF19279">
    <property type="entry name" value="YegS_C"/>
    <property type="match status" value="1"/>
</dbReference>
<dbReference type="Proteomes" id="UP000824214">
    <property type="component" value="Unassembled WGS sequence"/>
</dbReference>
<keyword evidence="7" id="KW-0443">Lipid metabolism</keyword>
<comment type="caution">
    <text evidence="10">The sequence shown here is derived from an EMBL/GenBank/DDBJ whole genome shotgun (WGS) entry which is preliminary data.</text>
</comment>
<feature type="domain" description="DAGKc" evidence="9">
    <location>
        <begin position="1"/>
        <end position="130"/>
    </location>
</feature>
<keyword evidence="8" id="KW-1208">Phospholipid metabolism</keyword>
<dbReference type="InterPro" id="IPR001206">
    <property type="entry name" value="Diacylglycerol_kinase_cat_dom"/>
</dbReference>
<evidence type="ECO:0000256" key="8">
    <source>
        <dbReference type="ARBA" id="ARBA00023264"/>
    </source>
</evidence>
<proteinExistence type="inferred from homology"/>
<evidence type="ECO:0000259" key="9">
    <source>
        <dbReference type="PROSITE" id="PS50146"/>
    </source>
</evidence>